<dbReference type="Proteomes" id="UP000663090">
    <property type="component" value="Chromosome"/>
</dbReference>
<name>A0ABX7N561_9BACT</name>
<protein>
    <submittedName>
        <fullName evidence="1">Uncharacterized protein</fullName>
    </submittedName>
</protein>
<accession>A0ABX7N561</accession>
<organism evidence="1 2">
    <name type="scientific">Myxococcus landrumensis</name>
    <dbReference type="NCBI Taxonomy" id="2813577"/>
    <lineage>
        <taxon>Bacteria</taxon>
        <taxon>Pseudomonadati</taxon>
        <taxon>Myxococcota</taxon>
        <taxon>Myxococcia</taxon>
        <taxon>Myxococcales</taxon>
        <taxon>Cystobacterineae</taxon>
        <taxon>Myxococcaceae</taxon>
        <taxon>Myxococcus</taxon>
    </lineage>
</organism>
<dbReference type="RefSeq" id="WP_206715690.1">
    <property type="nucleotide sequence ID" value="NZ_CP071091.1"/>
</dbReference>
<evidence type="ECO:0000313" key="1">
    <source>
        <dbReference type="EMBL" id="QSQ13889.1"/>
    </source>
</evidence>
<dbReference type="EMBL" id="CP071091">
    <property type="protein sequence ID" value="QSQ13889.1"/>
    <property type="molecule type" value="Genomic_DNA"/>
</dbReference>
<keyword evidence="2" id="KW-1185">Reference proteome</keyword>
<sequence>MTADKRQQLVERARDLLSKQVVHWEAPAPWAQAQDESSSYRQLAVAVRQALAGDLGAIPTLRRVFGEPFFARTNSHNEYGLASLGLALLGDRESLEHIRGVMPINLNRETRPLALALLEEPTDLTPRSED</sequence>
<evidence type="ECO:0000313" key="2">
    <source>
        <dbReference type="Proteomes" id="UP000663090"/>
    </source>
</evidence>
<gene>
    <name evidence="1" type="ORF">JY572_37145</name>
</gene>
<reference evidence="1 2" key="1">
    <citation type="submission" date="2021-02" db="EMBL/GenBank/DDBJ databases">
        <title>De Novo genome assembly of isolated myxobacteria.</title>
        <authorList>
            <person name="Stevens D.C."/>
        </authorList>
    </citation>
    <scope>NUCLEOTIDE SEQUENCE [LARGE SCALE GENOMIC DNA]</scope>
    <source>
        <strain evidence="1 2">SCHIC003</strain>
    </source>
</reference>
<proteinExistence type="predicted"/>